<name>B3S1D4_TRIAD</name>
<dbReference type="EMBL" id="DS985247">
    <property type="protein sequence ID" value="EDV22988.1"/>
    <property type="molecule type" value="Genomic_DNA"/>
</dbReference>
<dbReference type="AlphaFoldDB" id="B3S1D4"/>
<dbReference type="Gene3D" id="3.40.50.410">
    <property type="entry name" value="von Willebrand factor, type A domain"/>
    <property type="match status" value="1"/>
</dbReference>
<dbReference type="GO" id="GO:0005524">
    <property type="term" value="F:ATP binding"/>
    <property type="evidence" value="ECO:0007669"/>
    <property type="project" value="UniProtKB-KW"/>
</dbReference>
<dbReference type="InterPro" id="IPR036465">
    <property type="entry name" value="vWFA_dom_sf"/>
</dbReference>
<feature type="compositionally biased region" description="Basic and acidic residues" evidence="3">
    <location>
        <begin position="97"/>
        <end position="108"/>
    </location>
</feature>
<dbReference type="PROSITE" id="PS50234">
    <property type="entry name" value="VWFA"/>
    <property type="match status" value="1"/>
</dbReference>
<dbReference type="SUPFAM" id="SSF53300">
    <property type="entry name" value="vWA-like"/>
    <property type="match status" value="1"/>
</dbReference>
<evidence type="ECO:0000313" key="6">
    <source>
        <dbReference type="Proteomes" id="UP000009022"/>
    </source>
</evidence>
<accession>B3S1D4</accession>
<protein>
    <recommendedName>
        <fullName evidence="4">VWFA domain-containing protein</fullName>
    </recommendedName>
</protein>
<feature type="region of interest" description="Disordered" evidence="3">
    <location>
        <begin position="1"/>
        <end position="124"/>
    </location>
</feature>
<evidence type="ECO:0000256" key="2">
    <source>
        <dbReference type="ARBA" id="ARBA00022840"/>
    </source>
</evidence>
<dbReference type="InterPro" id="IPR002035">
    <property type="entry name" value="VWF_A"/>
</dbReference>
<proteinExistence type="predicted"/>
<dbReference type="HOGENOM" id="CLU_004483_2_0_1"/>
<evidence type="ECO:0000259" key="4">
    <source>
        <dbReference type="PROSITE" id="PS50234"/>
    </source>
</evidence>
<dbReference type="KEGG" id="tad:TRIADDRAFT_27429"/>
<organism evidence="5 6">
    <name type="scientific">Trichoplax adhaerens</name>
    <name type="common">Trichoplax reptans</name>
    <dbReference type="NCBI Taxonomy" id="10228"/>
    <lineage>
        <taxon>Eukaryota</taxon>
        <taxon>Metazoa</taxon>
        <taxon>Placozoa</taxon>
        <taxon>Uniplacotomia</taxon>
        <taxon>Trichoplacea</taxon>
        <taxon>Trichoplacidae</taxon>
        <taxon>Trichoplax</taxon>
    </lineage>
</organism>
<dbReference type="OrthoDB" id="422220at2759"/>
<sequence length="474" mass="54425">MPFKRRKAVNSSAVESEQPVDNEGRNSNYFQHLRPDEESSSKDTAIDAATSEQLTQNQDNYDQANFEEDLAENQNLVEAMDTEVQDTTSKVQNVDAKSQRGELKDLPKTEQQQSEQENSSGNPMEEIEICNKAQNSYHMTSLSRLQDSTEAALRMDFETFEDIRHQLEQQLQGLFLPTGDSEAEDDISAQQMWQHYCQLTAPLSRELCEQLRLVLEPTLANKLKGDYRTGKRLNIRKVIPYIASNYRKDKIWLRRSKKSKRQYQIVLAIDDSSSMNDNHSKQLAFESLSVISNALVWLEAGELAIMNFGEEVKLLHPFHQPFNDEIGGKIIKQFSFSQKKTRISQVNHSYKKYSTTKRYMTATNQVDINQLLIIISDGRGLFVEGTEIVLKSVRAAIEAGTFIVFVILDNPKTKDSIIDIRMPVFNALGQIERFKTYMDEFPFPYYIVLRDINSLPQVLASALRQWFEMINSSN</sequence>
<dbReference type="RefSeq" id="XP_002113898.1">
    <property type="nucleotide sequence ID" value="XM_002113862.1"/>
</dbReference>
<reference evidence="5 6" key="1">
    <citation type="journal article" date="2008" name="Nature">
        <title>The Trichoplax genome and the nature of placozoans.</title>
        <authorList>
            <person name="Srivastava M."/>
            <person name="Begovic E."/>
            <person name="Chapman J."/>
            <person name="Putnam N.H."/>
            <person name="Hellsten U."/>
            <person name="Kawashima T."/>
            <person name="Kuo A."/>
            <person name="Mitros T."/>
            <person name="Salamov A."/>
            <person name="Carpenter M.L."/>
            <person name="Signorovitch A.Y."/>
            <person name="Moreno M.A."/>
            <person name="Kamm K."/>
            <person name="Grimwood J."/>
            <person name="Schmutz J."/>
            <person name="Shapiro H."/>
            <person name="Grigoriev I.V."/>
            <person name="Buss L.W."/>
            <person name="Schierwater B."/>
            <person name="Dellaporta S.L."/>
            <person name="Rokhsar D.S."/>
        </authorList>
    </citation>
    <scope>NUCLEOTIDE SEQUENCE [LARGE SCALE GENOMIC DNA]</scope>
    <source>
        <strain evidence="5 6">Grell-BS-1999</strain>
    </source>
</reference>
<dbReference type="eggNOG" id="KOG1808">
    <property type="taxonomic scope" value="Eukaryota"/>
</dbReference>
<dbReference type="GeneID" id="6755111"/>
<feature type="compositionally biased region" description="Low complexity" evidence="3">
    <location>
        <begin position="110"/>
        <end position="120"/>
    </location>
</feature>
<dbReference type="Proteomes" id="UP000009022">
    <property type="component" value="Unassembled WGS sequence"/>
</dbReference>
<feature type="compositionally biased region" description="Polar residues" evidence="3">
    <location>
        <begin position="85"/>
        <end position="96"/>
    </location>
</feature>
<evidence type="ECO:0000256" key="1">
    <source>
        <dbReference type="ARBA" id="ARBA00022741"/>
    </source>
</evidence>
<dbReference type="STRING" id="10228.B3S1D4"/>
<keyword evidence="1" id="KW-0547">Nucleotide-binding</keyword>
<keyword evidence="2" id="KW-0067">ATP-binding</keyword>
<gene>
    <name evidence="5" type="ORF">TRIADDRAFT_27429</name>
</gene>
<dbReference type="PANTHER" id="PTHR48103">
    <property type="entry name" value="MIDASIN-RELATED"/>
    <property type="match status" value="1"/>
</dbReference>
<keyword evidence="6" id="KW-1185">Reference proteome</keyword>
<dbReference type="PhylomeDB" id="B3S1D4"/>
<evidence type="ECO:0000256" key="3">
    <source>
        <dbReference type="SAM" id="MobiDB-lite"/>
    </source>
</evidence>
<dbReference type="InParanoid" id="B3S1D4"/>
<feature type="compositionally biased region" description="Basic and acidic residues" evidence="3">
    <location>
        <begin position="33"/>
        <end position="45"/>
    </location>
</feature>
<dbReference type="CTD" id="6755111"/>
<dbReference type="FunFam" id="3.40.50.410:FF:000028">
    <property type="entry name" value="Midasin"/>
    <property type="match status" value="1"/>
</dbReference>
<evidence type="ECO:0000313" key="5">
    <source>
        <dbReference type="EMBL" id="EDV22988.1"/>
    </source>
</evidence>
<feature type="domain" description="VWFA" evidence="4">
    <location>
        <begin position="264"/>
        <end position="463"/>
    </location>
</feature>
<dbReference type="PANTHER" id="PTHR48103:SF2">
    <property type="entry name" value="MIDASIN"/>
    <property type="match status" value="1"/>
</dbReference>
<feature type="compositionally biased region" description="Polar residues" evidence="3">
    <location>
        <begin position="50"/>
        <end position="63"/>
    </location>
</feature>